<dbReference type="GO" id="GO:0016973">
    <property type="term" value="P:poly(A)+ mRNA export from nucleus"/>
    <property type="evidence" value="ECO:0007669"/>
    <property type="project" value="TreeGrafter"/>
</dbReference>
<evidence type="ECO:0000256" key="3">
    <source>
        <dbReference type="ARBA" id="ARBA00023242"/>
    </source>
</evidence>
<dbReference type="GO" id="GO:0017056">
    <property type="term" value="F:structural constituent of nuclear pore"/>
    <property type="evidence" value="ECO:0007669"/>
    <property type="project" value="InterPro"/>
</dbReference>
<dbReference type="AlphaFoldDB" id="A0A2G7FKY9"/>
<evidence type="ECO:0000256" key="4">
    <source>
        <dbReference type="SAM" id="MobiDB-lite"/>
    </source>
</evidence>
<feature type="compositionally biased region" description="Polar residues" evidence="4">
    <location>
        <begin position="876"/>
        <end position="888"/>
    </location>
</feature>
<feature type="compositionally biased region" description="Low complexity" evidence="4">
    <location>
        <begin position="46"/>
        <end position="64"/>
    </location>
</feature>
<comment type="caution">
    <text evidence="5">The sequence shown here is derived from an EMBL/GenBank/DDBJ whole genome shotgun (WGS) entry which is preliminary data.</text>
</comment>
<evidence type="ECO:0000313" key="5">
    <source>
        <dbReference type="EMBL" id="PIG81288.1"/>
    </source>
</evidence>
<evidence type="ECO:0000256" key="1">
    <source>
        <dbReference type="ARBA" id="ARBA00004259"/>
    </source>
</evidence>
<dbReference type="Proteomes" id="UP000231358">
    <property type="component" value="Unassembled WGS sequence"/>
</dbReference>
<dbReference type="GO" id="GO:0005643">
    <property type="term" value="C:nuclear pore"/>
    <property type="evidence" value="ECO:0007669"/>
    <property type="project" value="InterPro"/>
</dbReference>
<dbReference type="EMBL" id="NEXV01000568">
    <property type="protein sequence ID" value="PIG81288.1"/>
    <property type="molecule type" value="Genomic_DNA"/>
</dbReference>
<feature type="region of interest" description="Disordered" evidence="4">
    <location>
        <begin position="872"/>
        <end position="894"/>
    </location>
</feature>
<feature type="compositionally biased region" description="Polar residues" evidence="4">
    <location>
        <begin position="35"/>
        <end position="45"/>
    </location>
</feature>
<evidence type="ECO:0000256" key="2">
    <source>
        <dbReference type="ARBA" id="ARBA00010186"/>
    </source>
</evidence>
<keyword evidence="3" id="KW-0539">Nucleus</keyword>
<comment type="similarity">
    <text evidence="2">Belongs to the nucleoporin interacting component (NIC) family.</text>
</comment>
<dbReference type="PANTHER" id="PTHR11225">
    <property type="entry name" value="NUCLEAR PORE COMPLEX PROTEIN NUP93 NUCLEOPORIN NUP93 DEAD EYE PROTEIN"/>
    <property type="match status" value="1"/>
</dbReference>
<feature type="region of interest" description="Disordered" evidence="4">
    <location>
        <begin position="35"/>
        <end position="86"/>
    </location>
</feature>
<sequence>MASTSSNSLFGGGALGATTQPSALFTTNSSMNSVGNTFTQGQSTGSLFSGQPQAQQQSNPSSNLGQNQMQANVTQSSRPPNQSTQPAFFNSLLERGKKRPLSTIGRSSNYEELPSLQLGLDDIRRKARELGNGGTKGPQHIQSSKAHYLLAASGVSPGHTLRDLRSLDPQALISGPTKEQESFDPDNQKFLRNIQQRGRHAMIAESLTRIHRDFDIFLEEKVDLDWEEQRRRIFQHFGLAQKDDNTGDGRGAFGRSMRQSKQLGATSSDTAPGVTHRSVFGRSGMEKSVIGVPGTGTASRRFFEAPMERSEASAAQSSDLHFLREKMGHYADKVQLLNSARLQAHTFPILHEFSEVESHVGGDVPRQLFDAYHALISIVQETPNIVNTSDPGALKERQFSEDYLEEAPASRRAISLRKRIVDGSRTFLENLFYNEVESVIAKNPREAQLGGIPTVINKIRAYIRLRAVRKDLAPDGTELQMVGQDYCWILIFYLLRCGFITEAAEYVSQDPGFRSLDHKFVTYMTTYAQNRRLPRDLQQKINGEYQQRSRNAPDNTVDPYRMACYKIIGRCDLSRRRLEGVNQSVEDWMWLQFSLAREDDRAEEVAGDVFGLEDIQTDIAEIGQRVFGKGQEGPGGYGTFSFYKSWEECLNKLSPTSVLTPQSALCTLQLLWPTMAFCAYLIFTLQVKKFVSNIGLRFSRPWLHMDFLTEAVSFTVKQYPQINFGYLVIQYTKEFRTGLVEAAIDYFSLLCLNADLPGSLGKSQASVCHEALREYILETREFARLLGDVRSDGTRVKGLIEQRIGLIKLVDQEEFLKTITVQAAAVADDKGLITDAVLLYHLAEDYDRVIDIINRALSDSVAVELGGPSLKLQPLQPRTKQQNAQASGQEALREPGSSLSLTAVEDPVALARNIISIYNTNALYYQRIRPVNRDACGLLLQMMEAKAEVEAGKWTPALDAINALNILPLRARGSVPYIRSAAQAFSSFPTMISRNIGHVVMWSITCIGHERERLRSGTYENEIRQSLADELLVMAKDLMIFSGMVKYKLPPRVYETLARAGAEIGAY</sequence>
<dbReference type="InterPro" id="IPR007231">
    <property type="entry name" value="Nucleoporin_int_Nup93/Nic96"/>
</dbReference>
<dbReference type="Pfam" id="PF04097">
    <property type="entry name" value="Nic96"/>
    <property type="match status" value="2"/>
</dbReference>
<reference evidence="5 6" key="1">
    <citation type="submission" date="2017-05" db="EMBL/GenBank/DDBJ databases">
        <title>Genome sequence for an aflatoxigenic pathogen of Argentinian peanut, Aspergillus arachidicola.</title>
        <authorList>
            <person name="Moore G."/>
            <person name="Beltz S.B."/>
            <person name="Mack B.M."/>
        </authorList>
    </citation>
    <scope>NUCLEOTIDE SEQUENCE [LARGE SCALE GENOMIC DNA]</scope>
    <source>
        <strain evidence="5 6">CBS 117610</strain>
    </source>
</reference>
<feature type="region of interest" description="Disordered" evidence="4">
    <location>
        <begin position="245"/>
        <end position="278"/>
    </location>
</feature>
<evidence type="ECO:0000313" key="6">
    <source>
        <dbReference type="Proteomes" id="UP000231358"/>
    </source>
</evidence>
<accession>A0A2G7FKY9</accession>
<gene>
    <name evidence="5" type="ORF">AARAC_009224</name>
</gene>
<feature type="compositionally biased region" description="Polar residues" evidence="4">
    <location>
        <begin position="65"/>
        <end position="86"/>
    </location>
</feature>
<protein>
    <submittedName>
        <fullName evidence="5">Nuclear pore complex protein An-Nic96</fullName>
    </submittedName>
</protein>
<keyword evidence="6" id="KW-1185">Reference proteome</keyword>
<comment type="subcellular location">
    <subcellularLocation>
        <location evidence="1">Nucleus envelope</location>
    </subcellularLocation>
</comment>
<feature type="compositionally biased region" description="Polar residues" evidence="4">
    <location>
        <begin position="257"/>
        <end position="270"/>
    </location>
</feature>
<organism evidence="5 6">
    <name type="scientific">Aspergillus arachidicola</name>
    <dbReference type="NCBI Taxonomy" id="656916"/>
    <lineage>
        <taxon>Eukaryota</taxon>
        <taxon>Fungi</taxon>
        <taxon>Dikarya</taxon>
        <taxon>Ascomycota</taxon>
        <taxon>Pezizomycotina</taxon>
        <taxon>Eurotiomycetes</taxon>
        <taxon>Eurotiomycetidae</taxon>
        <taxon>Eurotiales</taxon>
        <taxon>Aspergillaceae</taxon>
        <taxon>Aspergillus</taxon>
        <taxon>Aspergillus subgen. Circumdati</taxon>
    </lineage>
</organism>
<dbReference type="STRING" id="656916.A0A2G7FKY9"/>
<dbReference type="PANTHER" id="PTHR11225:SF4">
    <property type="entry name" value="NUCLEAR PORE COMPLEX PROTEIN NUP93"/>
    <property type="match status" value="1"/>
</dbReference>
<proteinExistence type="inferred from homology"/>
<dbReference type="GO" id="GO:0006606">
    <property type="term" value="P:protein import into nucleus"/>
    <property type="evidence" value="ECO:0007669"/>
    <property type="project" value="TreeGrafter"/>
</dbReference>
<name>A0A2G7FKY9_9EURO</name>